<evidence type="ECO:0000256" key="10">
    <source>
        <dbReference type="HAMAP-Rule" id="MF_01151"/>
    </source>
</evidence>
<evidence type="ECO:0000256" key="1">
    <source>
        <dbReference type="ARBA" id="ARBA00004496"/>
    </source>
</evidence>
<dbReference type="Gene3D" id="3.90.20.20">
    <property type="match status" value="1"/>
</dbReference>
<keyword evidence="4 10" id="KW-0963">Cytoplasm</keyword>
<dbReference type="OrthoDB" id="5191115at2"/>
<accession>A0A542ZAL1</accession>
<dbReference type="SUPFAM" id="SSF58014">
    <property type="entry name" value="Coiled-coil domain of nucleotide exchange factor GrpE"/>
    <property type="match status" value="1"/>
</dbReference>
<dbReference type="PANTHER" id="PTHR21237">
    <property type="entry name" value="GRPE PROTEIN"/>
    <property type="match status" value="1"/>
</dbReference>
<evidence type="ECO:0000256" key="7">
    <source>
        <dbReference type="ARBA" id="ARBA00053401"/>
    </source>
</evidence>
<sequence>MSEENQGHDPNEDEAPFHFVDNRRFDPETGDVREGAGSADKAGSAPGGGEVDEDSIEHLDFEPPSDELAAAQQRADELLEDLQRERASFTNYRNRSLRDQQAARTRGVEDVLTALLPALDDLARARQHEELEGPFAAIADKLVAALGKFEVESFGAVGEEFDPTLHEALMHQPDEDAAAITVTHVIAPGYKIGDKVVRAAQVAVSGPQQ</sequence>
<evidence type="ECO:0000256" key="2">
    <source>
        <dbReference type="ARBA" id="ARBA00009054"/>
    </source>
</evidence>
<dbReference type="GO" id="GO:0051082">
    <property type="term" value="F:unfolded protein binding"/>
    <property type="evidence" value="ECO:0007669"/>
    <property type="project" value="TreeGrafter"/>
</dbReference>
<keyword evidence="5 10" id="KW-0346">Stress response</keyword>
<evidence type="ECO:0000256" key="8">
    <source>
        <dbReference type="ARBA" id="ARBA00072274"/>
    </source>
</evidence>
<comment type="subcellular location">
    <subcellularLocation>
        <location evidence="1 10">Cytoplasm</location>
    </subcellularLocation>
</comment>
<dbReference type="PANTHER" id="PTHR21237:SF23">
    <property type="entry name" value="GRPE PROTEIN HOMOLOG, MITOCHONDRIAL"/>
    <property type="match status" value="1"/>
</dbReference>
<dbReference type="GO" id="GO:0006457">
    <property type="term" value="P:protein folding"/>
    <property type="evidence" value="ECO:0007669"/>
    <property type="project" value="InterPro"/>
</dbReference>
<keyword evidence="15" id="KW-1185">Reference proteome</keyword>
<evidence type="ECO:0000256" key="11">
    <source>
        <dbReference type="RuleBase" id="RU000639"/>
    </source>
</evidence>
<dbReference type="Pfam" id="PF01025">
    <property type="entry name" value="GrpE"/>
    <property type="match status" value="1"/>
</dbReference>
<evidence type="ECO:0000256" key="6">
    <source>
        <dbReference type="ARBA" id="ARBA00023186"/>
    </source>
</evidence>
<evidence type="ECO:0000256" key="13">
    <source>
        <dbReference type="SAM" id="MobiDB-lite"/>
    </source>
</evidence>
<keyword evidence="6 10" id="KW-0143">Chaperone</keyword>
<dbReference type="GO" id="GO:0000774">
    <property type="term" value="F:adenyl-nucleotide exchange factor activity"/>
    <property type="evidence" value="ECO:0007669"/>
    <property type="project" value="InterPro"/>
</dbReference>
<feature type="region of interest" description="Disordered" evidence="13">
    <location>
        <begin position="1"/>
        <end position="66"/>
    </location>
</feature>
<feature type="compositionally biased region" description="Basic and acidic residues" evidence="13">
    <location>
        <begin position="20"/>
        <end position="34"/>
    </location>
</feature>
<dbReference type="GO" id="GO:0005737">
    <property type="term" value="C:cytoplasm"/>
    <property type="evidence" value="ECO:0007669"/>
    <property type="project" value="UniProtKB-SubCell"/>
</dbReference>
<dbReference type="AlphaFoldDB" id="A0A542ZAL1"/>
<dbReference type="GO" id="GO:0042803">
    <property type="term" value="F:protein homodimerization activity"/>
    <property type="evidence" value="ECO:0007669"/>
    <property type="project" value="InterPro"/>
</dbReference>
<proteinExistence type="inferred from homology"/>
<comment type="similarity">
    <text evidence="2 10 12">Belongs to the GrpE family.</text>
</comment>
<dbReference type="InterPro" id="IPR009012">
    <property type="entry name" value="GrpE_head"/>
</dbReference>
<evidence type="ECO:0000256" key="9">
    <source>
        <dbReference type="ARBA" id="ARBA00076414"/>
    </source>
</evidence>
<evidence type="ECO:0000256" key="12">
    <source>
        <dbReference type="RuleBase" id="RU004478"/>
    </source>
</evidence>
<dbReference type="Gene3D" id="2.30.22.10">
    <property type="entry name" value="Head domain of nucleotide exchange factor GrpE"/>
    <property type="match status" value="1"/>
</dbReference>
<comment type="function">
    <text evidence="7 10 11">Participates actively in the response to hyperosmotic and heat shock by preventing the aggregation of stress-denatured proteins, in association with DnaK and GrpE. It is the nucleotide exchange factor for DnaK and may function as a thermosensor. Unfolded proteins bind initially to DnaJ; upon interaction with the DnaJ-bound protein, DnaK hydrolyzes its bound ATP, resulting in the formation of a stable complex. GrpE releases ADP from DnaK; ATP binding to DnaK triggers the release of the substrate protein, thus completing the reaction cycle. Several rounds of ATP-dependent interactions between DnaJ, DnaK and GrpE are required for fully efficient folding.</text>
</comment>
<reference evidence="14 15" key="1">
    <citation type="submission" date="2019-06" db="EMBL/GenBank/DDBJ databases">
        <title>Sequencing the genomes of 1000 actinobacteria strains.</title>
        <authorList>
            <person name="Klenk H.-P."/>
        </authorList>
    </citation>
    <scope>NUCLEOTIDE SEQUENCE [LARGE SCALE GENOMIC DNA]</scope>
    <source>
        <strain evidence="14 15">DSM 4813</strain>
    </source>
</reference>
<organism evidence="14 15">
    <name type="scientific">Rarobacter faecitabidus</name>
    <dbReference type="NCBI Taxonomy" id="13243"/>
    <lineage>
        <taxon>Bacteria</taxon>
        <taxon>Bacillati</taxon>
        <taxon>Actinomycetota</taxon>
        <taxon>Actinomycetes</taxon>
        <taxon>Micrococcales</taxon>
        <taxon>Rarobacteraceae</taxon>
        <taxon>Rarobacter</taxon>
    </lineage>
</organism>
<dbReference type="RefSeq" id="WP_142121827.1">
    <property type="nucleotide sequence ID" value="NZ_BAAASV010000002.1"/>
</dbReference>
<dbReference type="HAMAP" id="MF_01151">
    <property type="entry name" value="GrpE"/>
    <property type="match status" value="1"/>
</dbReference>
<dbReference type="PRINTS" id="PR00773">
    <property type="entry name" value="GRPEPROTEIN"/>
</dbReference>
<dbReference type="CDD" id="cd00446">
    <property type="entry name" value="GrpE"/>
    <property type="match status" value="1"/>
</dbReference>
<evidence type="ECO:0000256" key="5">
    <source>
        <dbReference type="ARBA" id="ARBA00023016"/>
    </source>
</evidence>
<feature type="compositionally biased region" description="Basic and acidic residues" evidence="13">
    <location>
        <begin position="1"/>
        <end position="10"/>
    </location>
</feature>
<dbReference type="SUPFAM" id="SSF51064">
    <property type="entry name" value="Head domain of nucleotide exchange factor GrpE"/>
    <property type="match status" value="1"/>
</dbReference>
<name>A0A542ZAL1_RARFA</name>
<dbReference type="PROSITE" id="PS01071">
    <property type="entry name" value="GRPE"/>
    <property type="match status" value="1"/>
</dbReference>
<dbReference type="InterPro" id="IPR013805">
    <property type="entry name" value="GrpE_CC"/>
</dbReference>
<evidence type="ECO:0000313" key="14">
    <source>
        <dbReference type="EMBL" id="TQL57374.1"/>
    </source>
</evidence>
<evidence type="ECO:0000313" key="15">
    <source>
        <dbReference type="Proteomes" id="UP000315389"/>
    </source>
</evidence>
<gene>
    <name evidence="10" type="primary">grpE</name>
    <name evidence="14" type="ORF">FB461_2108</name>
</gene>
<protein>
    <recommendedName>
        <fullName evidence="8 10">Protein GrpE</fullName>
    </recommendedName>
    <alternativeName>
        <fullName evidence="9 10">HSP-70 cofactor</fullName>
    </alternativeName>
</protein>
<dbReference type="GO" id="GO:0051087">
    <property type="term" value="F:protein-folding chaperone binding"/>
    <property type="evidence" value="ECO:0007669"/>
    <property type="project" value="InterPro"/>
</dbReference>
<evidence type="ECO:0000256" key="4">
    <source>
        <dbReference type="ARBA" id="ARBA00022490"/>
    </source>
</evidence>
<dbReference type="InterPro" id="IPR000740">
    <property type="entry name" value="GrpE"/>
</dbReference>
<comment type="subunit">
    <text evidence="3 10">Homodimer.</text>
</comment>
<dbReference type="Proteomes" id="UP000315389">
    <property type="component" value="Unassembled WGS sequence"/>
</dbReference>
<dbReference type="EMBL" id="VFOS01000004">
    <property type="protein sequence ID" value="TQL57374.1"/>
    <property type="molecule type" value="Genomic_DNA"/>
</dbReference>
<evidence type="ECO:0000256" key="3">
    <source>
        <dbReference type="ARBA" id="ARBA00011738"/>
    </source>
</evidence>
<dbReference type="FunFam" id="2.30.22.10:FF:000001">
    <property type="entry name" value="Protein GrpE"/>
    <property type="match status" value="1"/>
</dbReference>
<comment type="caution">
    <text evidence="14">The sequence shown here is derived from an EMBL/GenBank/DDBJ whole genome shotgun (WGS) entry which is preliminary data.</text>
</comment>